<name>A0AA39N255_9AGAR</name>
<dbReference type="SMART" id="SM00847">
    <property type="entry name" value="HA2"/>
    <property type="match status" value="1"/>
</dbReference>
<proteinExistence type="inferred from homology"/>
<dbReference type="PROSITE" id="PS51192">
    <property type="entry name" value="HELICASE_ATP_BIND_1"/>
    <property type="match status" value="1"/>
</dbReference>
<dbReference type="GO" id="GO:0003724">
    <property type="term" value="F:RNA helicase activity"/>
    <property type="evidence" value="ECO:0007669"/>
    <property type="project" value="UniProtKB-EC"/>
</dbReference>
<evidence type="ECO:0000259" key="9">
    <source>
        <dbReference type="PROSITE" id="PS51192"/>
    </source>
</evidence>
<dbReference type="EC" id="3.6.4.13" evidence="2"/>
<comment type="catalytic activity">
    <reaction evidence="7">
        <text>ATP + H2O = ADP + phosphate + H(+)</text>
        <dbReference type="Rhea" id="RHEA:13065"/>
        <dbReference type="ChEBI" id="CHEBI:15377"/>
        <dbReference type="ChEBI" id="CHEBI:15378"/>
        <dbReference type="ChEBI" id="CHEBI:30616"/>
        <dbReference type="ChEBI" id="CHEBI:43474"/>
        <dbReference type="ChEBI" id="CHEBI:456216"/>
        <dbReference type="EC" id="3.6.4.13"/>
    </reaction>
</comment>
<dbReference type="PROSITE" id="PS51194">
    <property type="entry name" value="HELICASE_CTER"/>
    <property type="match status" value="1"/>
</dbReference>
<dbReference type="PROSITE" id="PS00690">
    <property type="entry name" value="DEAH_ATP_HELICASE"/>
    <property type="match status" value="1"/>
</dbReference>
<dbReference type="GO" id="GO:0005524">
    <property type="term" value="F:ATP binding"/>
    <property type="evidence" value="ECO:0007669"/>
    <property type="project" value="UniProtKB-KW"/>
</dbReference>
<dbReference type="GO" id="GO:1990904">
    <property type="term" value="C:ribonucleoprotein complex"/>
    <property type="evidence" value="ECO:0007669"/>
    <property type="project" value="UniProtKB-ARBA"/>
</dbReference>
<evidence type="ECO:0000259" key="10">
    <source>
        <dbReference type="PROSITE" id="PS51194"/>
    </source>
</evidence>
<dbReference type="AlphaFoldDB" id="A0AA39N255"/>
<sequence length="753" mass="83445">MSTVTLMPIRLASDSLAQKYRKTNKPASRQAVQWMDVSDDEDRPRKTPLKVHGVLPNGQNRPQTNGRKRLRASQNGYATSTPSTTIQDQKNSLPIAKGKAAIIEEIRNNDVTVLIGETGSGKTTQVPQYILESGLAGDGLIAVTQPRRVAATSLATRVALEQNTTVGRLVGYSVRFDERSSPSTRIKYLTDGMIVRELLADPLLTKYSVVIVDEAHERTLRTDLLLSHLKSIQKQRVPSPDSKGKGKERETSGRQLKIVVMSATLDAEKFSKYFAEAKILYVKGRQHPVKIYHSATDQMDYLDAALRTFFQIHMDQPPGDVLVFLPGQEDIESLEKSIQSLNRRLPPGRMEVLVCSMYAAQAPGQNAKAFSPSPSNTRKCILATNIAETSITIPGVKYVIDTGKCKEKRYLTGDTGGGVYLSVESTTVVNFCTGLDTLLTRDITQSSAMQRTGRAGREGMGHCYRLYTEASFKNMPLSAEPEILRCGLTSSLLQLRCIGQELENLDLMDRPEEDSIKAAFKTLFIIDGIDRKKELTPIGRGMAAFPLEPIHARAILASKDYGCTSEILSIISILSASSKLYIDNSEQRETIIDSRRKFRHPSGDHLTLLNVVHSYEEISASENKISRKEWCKKHFLNERTLLEAKEIRAQLKQVCARVDVDPNASCGDEEPILKSLGHGLVQNSAFLQPDGSYKQTMGPSIVKIHPGSSMFEKKVPALIYDELIFTNHVYARGVSSIPKEFFQTLGALNQRGA</sequence>
<reference evidence="11" key="1">
    <citation type="submission" date="2023-06" db="EMBL/GenBank/DDBJ databases">
        <authorList>
            <consortium name="Lawrence Berkeley National Laboratory"/>
            <person name="Ahrendt S."/>
            <person name="Sahu N."/>
            <person name="Indic B."/>
            <person name="Wong-Bajracharya J."/>
            <person name="Merenyi Z."/>
            <person name="Ke H.-M."/>
            <person name="Monk M."/>
            <person name="Kocsube S."/>
            <person name="Drula E."/>
            <person name="Lipzen A."/>
            <person name="Balint B."/>
            <person name="Henrissat B."/>
            <person name="Andreopoulos B."/>
            <person name="Martin F.M."/>
            <person name="Harder C.B."/>
            <person name="Rigling D."/>
            <person name="Ford K.L."/>
            <person name="Foster G.D."/>
            <person name="Pangilinan J."/>
            <person name="Papanicolaou A."/>
            <person name="Barry K."/>
            <person name="LaButti K."/>
            <person name="Viragh M."/>
            <person name="Koriabine M."/>
            <person name="Yan M."/>
            <person name="Riley R."/>
            <person name="Champramary S."/>
            <person name="Plett K.L."/>
            <person name="Tsai I.J."/>
            <person name="Slot J."/>
            <person name="Sipos G."/>
            <person name="Plett J."/>
            <person name="Nagy L.G."/>
            <person name="Grigoriev I.V."/>
        </authorList>
    </citation>
    <scope>NUCLEOTIDE SEQUENCE</scope>
    <source>
        <strain evidence="11">FPL87.14</strain>
    </source>
</reference>
<dbReference type="SUPFAM" id="SSF52540">
    <property type="entry name" value="P-loop containing nucleoside triphosphate hydrolases"/>
    <property type="match status" value="1"/>
</dbReference>
<dbReference type="PANTHER" id="PTHR18934">
    <property type="entry name" value="ATP-DEPENDENT RNA HELICASE"/>
    <property type="match status" value="1"/>
</dbReference>
<keyword evidence="6" id="KW-0067">ATP-binding</keyword>
<dbReference type="EMBL" id="JAUEPT010000002">
    <property type="protein sequence ID" value="KAK0455147.1"/>
    <property type="molecule type" value="Genomic_DNA"/>
</dbReference>
<evidence type="ECO:0000256" key="4">
    <source>
        <dbReference type="ARBA" id="ARBA00022801"/>
    </source>
</evidence>
<dbReference type="SMART" id="SM00487">
    <property type="entry name" value="DEXDc"/>
    <property type="match status" value="1"/>
</dbReference>
<dbReference type="CDD" id="cd18791">
    <property type="entry name" value="SF2_C_RHA"/>
    <property type="match status" value="1"/>
</dbReference>
<dbReference type="GO" id="GO:0045943">
    <property type="term" value="P:positive regulation of transcription by RNA polymerase I"/>
    <property type="evidence" value="ECO:0007669"/>
    <property type="project" value="TreeGrafter"/>
</dbReference>
<dbReference type="InterPro" id="IPR003593">
    <property type="entry name" value="AAA+_ATPase"/>
</dbReference>
<dbReference type="Pfam" id="PF00271">
    <property type="entry name" value="Helicase_C"/>
    <property type="match status" value="1"/>
</dbReference>
<dbReference type="Gene3D" id="1.20.120.1080">
    <property type="match status" value="1"/>
</dbReference>
<dbReference type="InterPro" id="IPR014001">
    <property type="entry name" value="Helicase_ATP-bd"/>
</dbReference>
<keyword evidence="5 11" id="KW-0347">Helicase</keyword>
<accession>A0AA39N255</accession>
<dbReference type="GO" id="GO:0016787">
    <property type="term" value="F:hydrolase activity"/>
    <property type="evidence" value="ECO:0007669"/>
    <property type="project" value="UniProtKB-KW"/>
</dbReference>
<dbReference type="Pfam" id="PF21010">
    <property type="entry name" value="HA2_C"/>
    <property type="match status" value="1"/>
</dbReference>
<evidence type="ECO:0000256" key="8">
    <source>
        <dbReference type="SAM" id="MobiDB-lite"/>
    </source>
</evidence>
<feature type="domain" description="Helicase ATP-binding" evidence="9">
    <location>
        <begin position="103"/>
        <end position="283"/>
    </location>
</feature>
<evidence type="ECO:0000256" key="3">
    <source>
        <dbReference type="ARBA" id="ARBA00022741"/>
    </source>
</evidence>
<feature type="domain" description="Helicase C-terminal" evidence="10">
    <location>
        <begin position="305"/>
        <end position="499"/>
    </location>
</feature>
<dbReference type="PANTHER" id="PTHR18934:SF118">
    <property type="entry name" value="ATP-DEPENDENT RNA HELICASE DHX33"/>
    <property type="match status" value="1"/>
</dbReference>
<evidence type="ECO:0000256" key="6">
    <source>
        <dbReference type="ARBA" id="ARBA00022840"/>
    </source>
</evidence>
<dbReference type="InterPro" id="IPR001650">
    <property type="entry name" value="Helicase_C-like"/>
</dbReference>
<dbReference type="CDD" id="cd17978">
    <property type="entry name" value="DEXHc_DHX33"/>
    <property type="match status" value="1"/>
</dbReference>
<evidence type="ECO:0000256" key="7">
    <source>
        <dbReference type="ARBA" id="ARBA00047984"/>
    </source>
</evidence>
<dbReference type="Pfam" id="PF00270">
    <property type="entry name" value="DEAD"/>
    <property type="match status" value="1"/>
</dbReference>
<dbReference type="Pfam" id="PF07717">
    <property type="entry name" value="OB_NTP_bind"/>
    <property type="match status" value="1"/>
</dbReference>
<protein>
    <recommendedName>
        <fullName evidence="2">RNA helicase</fullName>
        <ecNumber evidence="2">3.6.4.13</ecNumber>
    </recommendedName>
</protein>
<dbReference type="Proteomes" id="UP001175226">
    <property type="component" value="Unassembled WGS sequence"/>
</dbReference>
<dbReference type="SMART" id="SM00382">
    <property type="entry name" value="AAA"/>
    <property type="match status" value="1"/>
</dbReference>
<dbReference type="FunFam" id="3.40.50.300:FF:000578">
    <property type="entry name" value="probable ATP-dependent RNA helicase DHX35"/>
    <property type="match status" value="1"/>
</dbReference>
<feature type="region of interest" description="Disordered" evidence="8">
    <location>
        <begin position="35"/>
        <end position="69"/>
    </location>
</feature>
<gene>
    <name evidence="11" type="ORF">EV421DRAFT_1761500</name>
</gene>
<evidence type="ECO:0000256" key="2">
    <source>
        <dbReference type="ARBA" id="ARBA00012552"/>
    </source>
</evidence>
<dbReference type="InterPro" id="IPR027417">
    <property type="entry name" value="P-loop_NTPase"/>
</dbReference>
<keyword evidence="4" id="KW-0378">Hydrolase</keyword>
<evidence type="ECO:0000313" key="11">
    <source>
        <dbReference type="EMBL" id="KAK0455147.1"/>
    </source>
</evidence>
<comment type="similarity">
    <text evidence="1">Belongs to the DEAD box helicase family. DEAH subfamily.</text>
</comment>
<evidence type="ECO:0000256" key="5">
    <source>
        <dbReference type="ARBA" id="ARBA00022806"/>
    </source>
</evidence>
<evidence type="ECO:0000313" key="12">
    <source>
        <dbReference type="Proteomes" id="UP001175226"/>
    </source>
</evidence>
<dbReference type="InterPro" id="IPR011545">
    <property type="entry name" value="DEAD/DEAH_box_helicase_dom"/>
</dbReference>
<comment type="caution">
    <text evidence="11">The sequence shown here is derived from an EMBL/GenBank/DDBJ whole genome shotgun (WGS) entry which is preliminary data.</text>
</comment>
<dbReference type="Gene3D" id="3.40.50.300">
    <property type="entry name" value="P-loop containing nucleotide triphosphate hydrolases"/>
    <property type="match status" value="2"/>
</dbReference>
<dbReference type="InterPro" id="IPR011709">
    <property type="entry name" value="DEAD-box_helicase_OB_fold"/>
</dbReference>
<dbReference type="SMART" id="SM00490">
    <property type="entry name" value="HELICc"/>
    <property type="match status" value="1"/>
</dbReference>
<evidence type="ECO:0000256" key="1">
    <source>
        <dbReference type="ARBA" id="ARBA00008792"/>
    </source>
</evidence>
<dbReference type="InterPro" id="IPR002464">
    <property type="entry name" value="DNA/RNA_helicase_DEAH_CS"/>
</dbReference>
<organism evidence="11 12">
    <name type="scientific">Armillaria borealis</name>
    <dbReference type="NCBI Taxonomy" id="47425"/>
    <lineage>
        <taxon>Eukaryota</taxon>
        <taxon>Fungi</taxon>
        <taxon>Dikarya</taxon>
        <taxon>Basidiomycota</taxon>
        <taxon>Agaricomycotina</taxon>
        <taxon>Agaricomycetes</taxon>
        <taxon>Agaricomycetidae</taxon>
        <taxon>Agaricales</taxon>
        <taxon>Marasmiineae</taxon>
        <taxon>Physalacriaceae</taxon>
        <taxon>Armillaria</taxon>
    </lineage>
</organism>
<dbReference type="GO" id="GO:0003725">
    <property type="term" value="F:double-stranded RNA binding"/>
    <property type="evidence" value="ECO:0007669"/>
    <property type="project" value="TreeGrafter"/>
</dbReference>
<dbReference type="GO" id="GO:0005730">
    <property type="term" value="C:nucleolus"/>
    <property type="evidence" value="ECO:0007669"/>
    <property type="project" value="TreeGrafter"/>
</dbReference>
<dbReference type="InterPro" id="IPR007502">
    <property type="entry name" value="Helicase-assoc_dom"/>
</dbReference>
<keyword evidence="12" id="KW-1185">Reference proteome</keyword>
<keyword evidence="3" id="KW-0547">Nucleotide-binding</keyword>